<dbReference type="Proteomes" id="UP001597525">
    <property type="component" value="Unassembled WGS sequence"/>
</dbReference>
<gene>
    <name evidence="2" type="ORF">ACFS7Y_06580</name>
</gene>
<dbReference type="RefSeq" id="WP_320182739.1">
    <property type="nucleotide sequence ID" value="NZ_CP138332.1"/>
</dbReference>
<reference evidence="3" key="1">
    <citation type="journal article" date="2019" name="Int. J. Syst. Evol. Microbiol.">
        <title>The Global Catalogue of Microorganisms (GCM) 10K type strain sequencing project: providing services to taxonomists for standard genome sequencing and annotation.</title>
        <authorList>
            <consortium name="The Broad Institute Genomics Platform"/>
            <consortium name="The Broad Institute Genome Sequencing Center for Infectious Disease"/>
            <person name="Wu L."/>
            <person name="Ma J."/>
        </authorList>
    </citation>
    <scope>NUCLEOTIDE SEQUENCE [LARGE SCALE GENOMIC DNA]</scope>
    <source>
        <strain evidence="3">KCTC 22814</strain>
    </source>
</reference>
<dbReference type="Gene3D" id="1.10.260.40">
    <property type="entry name" value="lambda repressor-like DNA-binding domains"/>
    <property type="match status" value="1"/>
</dbReference>
<dbReference type="CDD" id="cd00093">
    <property type="entry name" value="HTH_XRE"/>
    <property type="match status" value="1"/>
</dbReference>
<dbReference type="PROSITE" id="PS50943">
    <property type="entry name" value="HTH_CROC1"/>
    <property type="match status" value="1"/>
</dbReference>
<dbReference type="Pfam" id="PF01381">
    <property type="entry name" value="HTH_3"/>
    <property type="match status" value="1"/>
</dbReference>
<dbReference type="InterPro" id="IPR001387">
    <property type="entry name" value="Cro/C1-type_HTH"/>
</dbReference>
<sequence>MNRNRAIMDYWDIKLMREQLDRKLKKLSILLSPDLPDRGWVKLIRESLGMSGQELADRVGLDQSNISRLENSELSGEAKLSSLRKIAEGLNMKFVYGFVPKESLESIVRDQAQKIAKERMAKVSHTMLLEAQELSIEEKARMFDDLVQKILIEKPKRFWKK</sequence>
<evidence type="ECO:0000313" key="3">
    <source>
        <dbReference type="Proteomes" id="UP001597525"/>
    </source>
</evidence>
<dbReference type="InterPro" id="IPR013435">
    <property type="entry name" value="Mobile_mystery_prot_A"/>
</dbReference>
<evidence type="ECO:0000313" key="2">
    <source>
        <dbReference type="EMBL" id="MFD2967043.1"/>
    </source>
</evidence>
<comment type="caution">
    <text evidence="2">The sequence shown here is derived from an EMBL/GenBank/DDBJ whole genome shotgun (WGS) entry which is preliminary data.</text>
</comment>
<dbReference type="SUPFAM" id="SSF47413">
    <property type="entry name" value="lambda repressor-like DNA-binding domains"/>
    <property type="match status" value="1"/>
</dbReference>
<accession>A0ABW6BC04</accession>
<dbReference type="EMBL" id="JBHUPB010000004">
    <property type="protein sequence ID" value="MFD2967043.1"/>
    <property type="molecule type" value="Genomic_DNA"/>
</dbReference>
<proteinExistence type="predicted"/>
<name>A0ABW6BC04_9SPHI</name>
<dbReference type="SMART" id="SM00530">
    <property type="entry name" value="HTH_XRE"/>
    <property type="match status" value="1"/>
</dbReference>
<dbReference type="InterPro" id="IPR010982">
    <property type="entry name" value="Lambda_DNA-bd_dom_sf"/>
</dbReference>
<protein>
    <submittedName>
        <fullName evidence="2">Mobile mystery protein A</fullName>
    </submittedName>
</protein>
<keyword evidence="3" id="KW-1185">Reference proteome</keyword>
<feature type="domain" description="HTH cro/C1-type" evidence="1">
    <location>
        <begin position="41"/>
        <end position="98"/>
    </location>
</feature>
<organism evidence="2 3">
    <name type="scientific">Sphingobacterium bambusae</name>
    <dbReference type="NCBI Taxonomy" id="662858"/>
    <lineage>
        <taxon>Bacteria</taxon>
        <taxon>Pseudomonadati</taxon>
        <taxon>Bacteroidota</taxon>
        <taxon>Sphingobacteriia</taxon>
        <taxon>Sphingobacteriales</taxon>
        <taxon>Sphingobacteriaceae</taxon>
        <taxon>Sphingobacterium</taxon>
    </lineage>
</organism>
<evidence type="ECO:0000259" key="1">
    <source>
        <dbReference type="PROSITE" id="PS50943"/>
    </source>
</evidence>
<dbReference type="NCBIfam" id="TIGR02612">
    <property type="entry name" value="mob_myst_A"/>
    <property type="match status" value="1"/>
</dbReference>